<dbReference type="SUPFAM" id="SSF103473">
    <property type="entry name" value="MFS general substrate transporter"/>
    <property type="match status" value="1"/>
</dbReference>
<dbReference type="PROSITE" id="PS50850">
    <property type="entry name" value="MFS"/>
    <property type="match status" value="1"/>
</dbReference>
<comment type="caution">
    <text evidence="9">The sequence shown here is derived from an EMBL/GenBank/DDBJ whole genome shotgun (WGS) entry which is preliminary data.</text>
</comment>
<protein>
    <recommendedName>
        <fullName evidence="8">Major facilitator superfamily (MFS) profile domain-containing protein</fullName>
    </recommendedName>
</protein>
<evidence type="ECO:0000256" key="1">
    <source>
        <dbReference type="ARBA" id="ARBA00004141"/>
    </source>
</evidence>
<feature type="transmembrane region" description="Helical" evidence="7">
    <location>
        <begin position="45"/>
        <end position="70"/>
    </location>
</feature>
<proteinExistence type="predicted"/>
<dbReference type="PANTHER" id="PTHR42718">
    <property type="entry name" value="MAJOR FACILITATOR SUPERFAMILY MULTIDRUG TRANSPORTER MFSC"/>
    <property type="match status" value="1"/>
</dbReference>
<evidence type="ECO:0000313" key="9">
    <source>
        <dbReference type="EMBL" id="KAJ3515160.1"/>
    </source>
</evidence>
<keyword evidence="10" id="KW-1185">Reference proteome</keyword>
<evidence type="ECO:0000256" key="4">
    <source>
        <dbReference type="ARBA" id="ARBA00022989"/>
    </source>
</evidence>
<feature type="transmembrane region" description="Helical" evidence="7">
    <location>
        <begin position="335"/>
        <end position="355"/>
    </location>
</feature>
<feature type="region of interest" description="Disordered" evidence="6">
    <location>
        <begin position="528"/>
        <end position="547"/>
    </location>
</feature>
<feature type="transmembrane region" description="Helical" evidence="7">
    <location>
        <begin position="172"/>
        <end position="196"/>
    </location>
</feature>
<feature type="transmembrane region" description="Helical" evidence="7">
    <location>
        <begin position="82"/>
        <end position="100"/>
    </location>
</feature>
<evidence type="ECO:0000256" key="3">
    <source>
        <dbReference type="ARBA" id="ARBA00022692"/>
    </source>
</evidence>
<dbReference type="InterPro" id="IPR011701">
    <property type="entry name" value="MFS"/>
</dbReference>
<feature type="domain" description="Major facilitator superfamily (MFS) profile" evidence="8">
    <location>
        <begin position="47"/>
        <end position="521"/>
    </location>
</feature>
<feature type="compositionally biased region" description="Polar residues" evidence="6">
    <location>
        <begin position="1"/>
        <end position="10"/>
    </location>
</feature>
<feature type="transmembrane region" description="Helical" evidence="7">
    <location>
        <begin position="276"/>
        <end position="297"/>
    </location>
</feature>
<dbReference type="InterPro" id="IPR036259">
    <property type="entry name" value="MFS_trans_sf"/>
</dbReference>
<sequence length="547" mass="58982">MSTASSTAANSKERLGSAAQASASSPEAETSPFVALKDLPNFRKVLVLVVLCSALFLDTFNNSSLFAAIPPIALQLDIPNSQSVWLLGAYQLTFAALLLVSGRVSDLYNPKWVFIVGAAAMGIFALVAGFIRNEIPLIVLRALMGAGGALTIPSAQHLIVHMYPDPAEQAKAIAVFGGMGGIGIVIGLIIGALFVSYASWPWVFYFSAIVSTVITVALFILVPNIQRTGPHESRAAKFLRFKRLDLVGVGTFTASLVLFIFAVTSGSIDGWGSAKVIAPLVISVFLMVLFFGWEAYLPESYAALPPKMWKYDNVVILTVISLVPFMWWGSIFPPLFLALGVVYGWSAITTAVHFLPRRPRDLPSPPTRSRTSIQMALEMGHPPRLRPPAHRYDSAPIRQLPESATGREFQPSLKLSTSSAFRLFVRPVMQHRLDVSVIVYIALLANTPPEVSGIISAVFVSVLQTGGATGLAIVTSIQTSVEQRNGDPTGFEGRAAGLWFLVAFIGTVMLLFVVFMKNSVGPVGAKAEETEVGEKDVVEKETRKSEV</sequence>
<dbReference type="InterPro" id="IPR020846">
    <property type="entry name" value="MFS_dom"/>
</dbReference>
<evidence type="ECO:0000256" key="2">
    <source>
        <dbReference type="ARBA" id="ARBA00022448"/>
    </source>
</evidence>
<dbReference type="Pfam" id="PF07690">
    <property type="entry name" value="MFS_1"/>
    <property type="match status" value="1"/>
</dbReference>
<keyword evidence="4 7" id="KW-1133">Transmembrane helix</keyword>
<dbReference type="Gene3D" id="1.20.1250.20">
    <property type="entry name" value="MFS general substrate transporter like domains"/>
    <property type="match status" value="1"/>
</dbReference>
<feature type="transmembrane region" description="Helical" evidence="7">
    <location>
        <begin position="137"/>
        <end position="160"/>
    </location>
</feature>
<name>A0A9W8MZ40_9AGAR</name>
<gene>
    <name evidence="9" type="ORF">NLJ89_g1938</name>
</gene>
<accession>A0A9W8MZ40</accession>
<feature type="transmembrane region" description="Helical" evidence="7">
    <location>
        <begin position="309"/>
        <end position="329"/>
    </location>
</feature>
<dbReference type="EMBL" id="JANKHO010000109">
    <property type="protein sequence ID" value="KAJ3515160.1"/>
    <property type="molecule type" value="Genomic_DNA"/>
</dbReference>
<keyword evidence="5 7" id="KW-0472">Membrane</keyword>
<evidence type="ECO:0000259" key="8">
    <source>
        <dbReference type="PROSITE" id="PS50850"/>
    </source>
</evidence>
<evidence type="ECO:0000256" key="6">
    <source>
        <dbReference type="SAM" id="MobiDB-lite"/>
    </source>
</evidence>
<evidence type="ECO:0000313" key="10">
    <source>
        <dbReference type="Proteomes" id="UP001148786"/>
    </source>
</evidence>
<dbReference type="OrthoDB" id="440755at2759"/>
<feature type="region of interest" description="Disordered" evidence="6">
    <location>
        <begin position="1"/>
        <end position="23"/>
    </location>
</feature>
<reference evidence="9" key="1">
    <citation type="submission" date="2022-07" db="EMBL/GenBank/DDBJ databases">
        <title>Genome Sequence of Agrocybe chaxingu.</title>
        <authorList>
            <person name="Buettner E."/>
        </authorList>
    </citation>
    <scope>NUCLEOTIDE SEQUENCE</scope>
    <source>
        <strain evidence="9">MP-N11</strain>
    </source>
</reference>
<dbReference type="GO" id="GO:0022857">
    <property type="term" value="F:transmembrane transporter activity"/>
    <property type="evidence" value="ECO:0007669"/>
    <property type="project" value="InterPro"/>
</dbReference>
<dbReference type="GO" id="GO:0016020">
    <property type="term" value="C:membrane"/>
    <property type="evidence" value="ECO:0007669"/>
    <property type="project" value="UniProtKB-SubCell"/>
</dbReference>
<keyword evidence="2" id="KW-0813">Transport</keyword>
<dbReference type="PANTHER" id="PTHR42718:SF9">
    <property type="entry name" value="MAJOR FACILITATOR SUPERFAMILY MULTIDRUG TRANSPORTER MFSC"/>
    <property type="match status" value="1"/>
</dbReference>
<dbReference type="AlphaFoldDB" id="A0A9W8MZ40"/>
<organism evidence="9 10">
    <name type="scientific">Agrocybe chaxingu</name>
    <dbReference type="NCBI Taxonomy" id="84603"/>
    <lineage>
        <taxon>Eukaryota</taxon>
        <taxon>Fungi</taxon>
        <taxon>Dikarya</taxon>
        <taxon>Basidiomycota</taxon>
        <taxon>Agaricomycotina</taxon>
        <taxon>Agaricomycetes</taxon>
        <taxon>Agaricomycetidae</taxon>
        <taxon>Agaricales</taxon>
        <taxon>Agaricineae</taxon>
        <taxon>Strophariaceae</taxon>
        <taxon>Agrocybe</taxon>
    </lineage>
</organism>
<feature type="transmembrane region" description="Helical" evidence="7">
    <location>
        <begin position="495"/>
        <end position="516"/>
    </location>
</feature>
<dbReference type="Proteomes" id="UP001148786">
    <property type="component" value="Unassembled WGS sequence"/>
</dbReference>
<feature type="transmembrane region" description="Helical" evidence="7">
    <location>
        <begin position="202"/>
        <end position="223"/>
    </location>
</feature>
<evidence type="ECO:0000256" key="7">
    <source>
        <dbReference type="SAM" id="Phobius"/>
    </source>
</evidence>
<feature type="transmembrane region" description="Helical" evidence="7">
    <location>
        <begin position="454"/>
        <end position="474"/>
    </location>
</feature>
<keyword evidence="3 7" id="KW-0812">Transmembrane</keyword>
<comment type="subcellular location">
    <subcellularLocation>
        <location evidence="1">Membrane</location>
        <topology evidence="1">Multi-pass membrane protein</topology>
    </subcellularLocation>
</comment>
<evidence type="ECO:0000256" key="5">
    <source>
        <dbReference type="ARBA" id="ARBA00023136"/>
    </source>
</evidence>
<feature type="transmembrane region" description="Helical" evidence="7">
    <location>
        <begin position="112"/>
        <end position="131"/>
    </location>
</feature>
<feature type="transmembrane region" description="Helical" evidence="7">
    <location>
        <begin position="244"/>
        <end position="264"/>
    </location>
</feature>